<gene>
    <name evidence="2" type="ORF">C7S20_11540</name>
</gene>
<feature type="domain" description="Phytase-like" evidence="1">
    <location>
        <begin position="47"/>
        <end position="346"/>
    </location>
</feature>
<name>A0A2R3Z6K1_9FLAO</name>
<proteinExistence type="predicted"/>
<dbReference type="PROSITE" id="PS51257">
    <property type="entry name" value="PROKAR_LIPOPROTEIN"/>
    <property type="match status" value="1"/>
</dbReference>
<dbReference type="KEGG" id="grs:C7S20_11540"/>
<dbReference type="Pfam" id="PF13449">
    <property type="entry name" value="Phytase-like"/>
    <property type="match status" value="1"/>
</dbReference>
<accession>A0A2R3Z6K1</accession>
<keyword evidence="3" id="KW-1185">Reference proteome</keyword>
<organism evidence="2 3">
    <name type="scientific">Christiangramia fulva</name>
    <dbReference type="NCBI Taxonomy" id="2126553"/>
    <lineage>
        <taxon>Bacteria</taxon>
        <taxon>Pseudomonadati</taxon>
        <taxon>Bacteroidota</taxon>
        <taxon>Flavobacteriia</taxon>
        <taxon>Flavobacteriales</taxon>
        <taxon>Flavobacteriaceae</taxon>
        <taxon>Christiangramia</taxon>
    </lineage>
</organism>
<dbReference type="EMBL" id="CP028136">
    <property type="protein sequence ID" value="AVR45832.1"/>
    <property type="molecule type" value="Genomic_DNA"/>
</dbReference>
<evidence type="ECO:0000313" key="2">
    <source>
        <dbReference type="EMBL" id="AVR45832.1"/>
    </source>
</evidence>
<protein>
    <recommendedName>
        <fullName evidence="1">Phytase-like domain-containing protein</fullName>
    </recommendedName>
</protein>
<evidence type="ECO:0000313" key="3">
    <source>
        <dbReference type="Proteomes" id="UP000241507"/>
    </source>
</evidence>
<dbReference type="InterPro" id="IPR027372">
    <property type="entry name" value="Phytase-like_dom"/>
</dbReference>
<dbReference type="AlphaFoldDB" id="A0A2R3Z6K1"/>
<dbReference type="RefSeq" id="WP_107012608.1">
    <property type="nucleotide sequence ID" value="NZ_CP028136.1"/>
</dbReference>
<reference evidence="3" key="1">
    <citation type="submission" date="2018-03" db="EMBL/GenBank/DDBJ databases">
        <title>Gramella fulva sp. nov., isolated from a dry surface of tidal flat.</title>
        <authorList>
            <person name="Hwang S.H."/>
            <person name="Hwang W.M."/>
            <person name="Kang K."/>
            <person name="Ahn T.-Y."/>
        </authorList>
    </citation>
    <scope>NUCLEOTIDE SEQUENCE [LARGE SCALE GENOMIC DNA]</scope>
    <source>
        <strain evidence="3">SH35</strain>
    </source>
</reference>
<dbReference type="OrthoDB" id="9798539at2"/>
<sequence length="365" mass="41432">MNFRKLLYFLLPLITGCAVTNRIDNSMVKLQFLDEYVLPAETTFQNTKVGGLSGIDRKNGKYYLVCDQSSNPRIYEADIPISDKQIDSVEITGMITVKKGKEFSSAVLDLESVKYDQLRDKFVITSEGSIDSGKDPGVYTLNHKGEIEEKFEIPSYFDAKGEQRPRNNGVFEGLAESYDNRGYWVADELPLEKDGPKPKIYPTHSHIRITKYDKNTGEPMKQFAYKLEGISKLPINFFAINGVTELLEYAPDKFLVLERAYSAGYGPHSNTVKIFQIDASEATNTLKMESLKKNKYEMPEKHLVFNFKSVRDQLTDGIIDNIEGMCFGPVLSNGKQSLLFVSDDNFSGFGHQITQFILFEIEYQK</sequence>
<evidence type="ECO:0000259" key="1">
    <source>
        <dbReference type="Pfam" id="PF13449"/>
    </source>
</evidence>
<dbReference type="Proteomes" id="UP000241507">
    <property type="component" value="Chromosome"/>
</dbReference>